<feature type="domain" description="F-box" evidence="1">
    <location>
        <begin position="5"/>
        <end position="43"/>
    </location>
</feature>
<protein>
    <submittedName>
        <fullName evidence="2">F-box/LRR-repeat protein</fullName>
    </submittedName>
</protein>
<evidence type="ECO:0000259" key="1">
    <source>
        <dbReference type="Pfam" id="PF00646"/>
    </source>
</evidence>
<sequence length="53" mass="6063">MADTISRLQDEILCHILSFVTTKEAVATSVLSKRWTNLWISVPNIDFTNIRVD</sequence>
<name>A0A392SFH1_9FABA</name>
<accession>A0A392SFH1</accession>
<evidence type="ECO:0000313" key="2">
    <source>
        <dbReference type="EMBL" id="MCI46944.1"/>
    </source>
</evidence>
<dbReference type="AlphaFoldDB" id="A0A392SFH1"/>
<dbReference type="InterPro" id="IPR001810">
    <property type="entry name" value="F-box_dom"/>
</dbReference>
<dbReference type="EMBL" id="LXQA010364970">
    <property type="protein sequence ID" value="MCI46944.1"/>
    <property type="molecule type" value="Genomic_DNA"/>
</dbReference>
<dbReference type="Pfam" id="PF00646">
    <property type="entry name" value="F-box"/>
    <property type="match status" value="1"/>
</dbReference>
<dbReference type="PANTHER" id="PTHR31293:SF12">
    <property type="entry name" value="RNI-LIKE SUPERFAMILY PROTEIN"/>
    <property type="match status" value="1"/>
</dbReference>
<dbReference type="InterPro" id="IPR055294">
    <property type="entry name" value="FBL60-like"/>
</dbReference>
<comment type="caution">
    <text evidence="2">The sequence shown here is derived from an EMBL/GenBank/DDBJ whole genome shotgun (WGS) entry which is preliminary data.</text>
</comment>
<proteinExistence type="predicted"/>
<dbReference type="InterPro" id="IPR036047">
    <property type="entry name" value="F-box-like_dom_sf"/>
</dbReference>
<dbReference type="SUPFAM" id="SSF81383">
    <property type="entry name" value="F-box domain"/>
    <property type="match status" value="1"/>
</dbReference>
<evidence type="ECO:0000313" key="3">
    <source>
        <dbReference type="Proteomes" id="UP000265520"/>
    </source>
</evidence>
<organism evidence="2 3">
    <name type="scientific">Trifolium medium</name>
    <dbReference type="NCBI Taxonomy" id="97028"/>
    <lineage>
        <taxon>Eukaryota</taxon>
        <taxon>Viridiplantae</taxon>
        <taxon>Streptophyta</taxon>
        <taxon>Embryophyta</taxon>
        <taxon>Tracheophyta</taxon>
        <taxon>Spermatophyta</taxon>
        <taxon>Magnoliopsida</taxon>
        <taxon>eudicotyledons</taxon>
        <taxon>Gunneridae</taxon>
        <taxon>Pentapetalae</taxon>
        <taxon>rosids</taxon>
        <taxon>fabids</taxon>
        <taxon>Fabales</taxon>
        <taxon>Fabaceae</taxon>
        <taxon>Papilionoideae</taxon>
        <taxon>50 kb inversion clade</taxon>
        <taxon>NPAAA clade</taxon>
        <taxon>Hologalegina</taxon>
        <taxon>IRL clade</taxon>
        <taxon>Trifolieae</taxon>
        <taxon>Trifolium</taxon>
    </lineage>
</organism>
<dbReference type="PANTHER" id="PTHR31293">
    <property type="entry name" value="RNI-LIKE SUPERFAMILY PROTEIN"/>
    <property type="match status" value="1"/>
</dbReference>
<feature type="non-terminal residue" evidence="2">
    <location>
        <position position="53"/>
    </location>
</feature>
<dbReference type="CDD" id="cd22160">
    <property type="entry name" value="F-box_AtFBL13-like"/>
    <property type="match status" value="1"/>
</dbReference>
<dbReference type="Gene3D" id="1.20.1280.50">
    <property type="match status" value="1"/>
</dbReference>
<keyword evidence="3" id="KW-1185">Reference proteome</keyword>
<dbReference type="Proteomes" id="UP000265520">
    <property type="component" value="Unassembled WGS sequence"/>
</dbReference>
<dbReference type="InterPro" id="IPR053781">
    <property type="entry name" value="F-box_AtFBL13-like"/>
</dbReference>
<reference evidence="2 3" key="1">
    <citation type="journal article" date="2018" name="Front. Plant Sci.">
        <title>Red Clover (Trifolium pratense) and Zigzag Clover (T. medium) - A Picture of Genomic Similarities and Differences.</title>
        <authorList>
            <person name="Dluhosova J."/>
            <person name="Istvanek J."/>
            <person name="Nedelnik J."/>
            <person name="Repkova J."/>
        </authorList>
    </citation>
    <scope>NUCLEOTIDE SEQUENCE [LARGE SCALE GENOMIC DNA]</scope>
    <source>
        <strain evidence="3">cv. 10/8</strain>
        <tissue evidence="2">Leaf</tissue>
    </source>
</reference>